<dbReference type="Pfam" id="PF00100">
    <property type="entry name" value="Zona_pellucida"/>
    <property type="match status" value="1"/>
</dbReference>
<dbReference type="SMART" id="SM00060">
    <property type="entry name" value="FN3"/>
    <property type="match status" value="3"/>
</dbReference>
<dbReference type="SUPFAM" id="SSF49265">
    <property type="entry name" value="Fibronectin type III"/>
    <property type="match status" value="2"/>
</dbReference>
<dbReference type="PANTHER" id="PTHR14002">
    <property type="entry name" value="ENDOGLIN/TGF-BETA RECEPTOR TYPE III"/>
    <property type="match status" value="1"/>
</dbReference>
<keyword evidence="5" id="KW-0472">Membrane</keyword>
<dbReference type="SMART" id="SM00179">
    <property type="entry name" value="EGF_CA"/>
    <property type="match status" value="1"/>
</dbReference>
<keyword evidence="1 4" id="KW-0245">EGF-like domain</keyword>
<dbReference type="GO" id="GO:0005509">
    <property type="term" value="F:calcium ion binding"/>
    <property type="evidence" value="ECO:0007669"/>
    <property type="project" value="InterPro"/>
</dbReference>
<accession>A0A315US68</accession>
<dbReference type="Gene3D" id="2.10.25.10">
    <property type="entry name" value="Laminin"/>
    <property type="match status" value="1"/>
</dbReference>
<dbReference type="Gene3D" id="2.60.40.4100">
    <property type="entry name" value="Zona pellucida, ZP-C domain"/>
    <property type="match status" value="1"/>
</dbReference>
<reference evidence="9 10" key="1">
    <citation type="journal article" date="2018" name="G3 (Bethesda)">
        <title>A High-Quality Reference Genome for the Invasive Mosquitofish Gambusia affinis Using a Chicago Library.</title>
        <authorList>
            <person name="Hoffberg S.L."/>
            <person name="Troendle N.J."/>
            <person name="Glenn T.C."/>
            <person name="Mahmud O."/>
            <person name="Louha S."/>
            <person name="Chalopin D."/>
            <person name="Bennetzen J.L."/>
            <person name="Mauricio R."/>
        </authorList>
    </citation>
    <scope>NUCLEOTIDE SEQUENCE [LARGE SCALE GENOMIC DNA]</scope>
    <source>
        <strain evidence="9">NE01/NJP1002.9</strain>
        <tissue evidence="9">Muscle</tissue>
    </source>
</reference>
<evidence type="ECO:0000259" key="6">
    <source>
        <dbReference type="PROSITE" id="PS50026"/>
    </source>
</evidence>
<dbReference type="InterPro" id="IPR036116">
    <property type="entry name" value="FN3_sf"/>
</dbReference>
<evidence type="ECO:0000256" key="2">
    <source>
        <dbReference type="ARBA" id="ARBA00022729"/>
    </source>
</evidence>
<organism evidence="9 10">
    <name type="scientific">Gambusia affinis</name>
    <name type="common">Western mosquitofish</name>
    <name type="synonym">Heterandria affinis</name>
    <dbReference type="NCBI Taxonomy" id="33528"/>
    <lineage>
        <taxon>Eukaryota</taxon>
        <taxon>Metazoa</taxon>
        <taxon>Chordata</taxon>
        <taxon>Craniata</taxon>
        <taxon>Vertebrata</taxon>
        <taxon>Euteleostomi</taxon>
        <taxon>Actinopterygii</taxon>
        <taxon>Neopterygii</taxon>
        <taxon>Teleostei</taxon>
        <taxon>Neoteleostei</taxon>
        <taxon>Acanthomorphata</taxon>
        <taxon>Ovalentaria</taxon>
        <taxon>Atherinomorphae</taxon>
        <taxon>Cyprinodontiformes</taxon>
        <taxon>Poeciliidae</taxon>
        <taxon>Poeciliinae</taxon>
        <taxon>Gambusia</taxon>
    </lineage>
</organism>
<evidence type="ECO:0000259" key="8">
    <source>
        <dbReference type="PROSITE" id="PS51034"/>
    </source>
</evidence>
<dbReference type="InterPro" id="IPR000152">
    <property type="entry name" value="EGF-type_Asp/Asn_hydroxyl_site"/>
</dbReference>
<comment type="caution">
    <text evidence="4">Lacks conserved residue(s) required for the propagation of feature annotation.</text>
</comment>
<evidence type="ECO:0000313" key="9">
    <source>
        <dbReference type="EMBL" id="PWA14655.1"/>
    </source>
</evidence>
<dbReference type="InterPro" id="IPR042235">
    <property type="entry name" value="ZP-C_dom"/>
</dbReference>
<dbReference type="InterPro" id="IPR001507">
    <property type="entry name" value="ZP_dom"/>
</dbReference>
<comment type="caution">
    <text evidence="9">The sequence shown here is derived from an EMBL/GenBank/DDBJ whole genome shotgun (WGS) entry which is preliminary data.</text>
</comment>
<dbReference type="SMART" id="SM00241">
    <property type="entry name" value="ZP"/>
    <property type="match status" value="1"/>
</dbReference>
<keyword evidence="5" id="KW-1133">Transmembrane helix</keyword>
<dbReference type="PANTHER" id="PTHR14002:SF60">
    <property type="entry name" value="ZP DOMAIN-CONTAINING PROTEIN"/>
    <property type="match status" value="1"/>
</dbReference>
<evidence type="ECO:0000256" key="4">
    <source>
        <dbReference type="PROSITE-ProRule" id="PRU00076"/>
    </source>
</evidence>
<evidence type="ECO:0000256" key="5">
    <source>
        <dbReference type="SAM" id="Phobius"/>
    </source>
</evidence>
<feature type="domain" description="Fibronectin type-III" evidence="7">
    <location>
        <begin position="272"/>
        <end position="367"/>
    </location>
</feature>
<dbReference type="PROSITE" id="PS50026">
    <property type="entry name" value="EGF_3"/>
    <property type="match status" value="1"/>
</dbReference>
<dbReference type="PROSITE" id="PS50853">
    <property type="entry name" value="FN3"/>
    <property type="match status" value="1"/>
</dbReference>
<keyword evidence="2" id="KW-0732">Signal</keyword>
<keyword evidence="3" id="KW-1015">Disulfide bond</keyword>
<evidence type="ECO:0000256" key="1">
    <source>
        <dbReference type="ARBA" id="ARBA00022536"/>
    </source>
</evidence>
<dbReference type="InterPro" id="IPR001881">
    <property type="entry name" value="EGF-like_Ca-bd_dom"/>
</dbReference>
<feature type="domain" description="EGF-like" evidence="6">
    <location>
        <begin position="669"/>
        <end position="707"/>
    </location>
</feature>
<evidence type="ECO:0008006" key="11">
    <source>
        <dbReference type="Google" id="ProtNLM"/>
    </source>
</evidence>
<dbReference type="Pfam" id="PF07645">
    <property type="entry name" value="EGF_CA"/>
    <property type="match status" value="1"/>
</dbReference>
<dbReference type="EMBL" id="NHOQ01002778">
    <property type="protein sequence ID" value="PWA14655.1"/>
    <property type="molecule type" value="Genomic_DNA"/>
</dbReference>
<protein>
    <recommendedName>
        <fullName evidence="11">ZP domain-containing protein</fullName>
    </recommendedName>
</protein>
<dbReference type="InterPro" id="IPR055355">
    <property type="entry name" value="ZP-C"/>
</dbReference>
<dbReference type="Proteomes" id="UP000250572">
    <property type="component" value="Unassembled WGS sequence"/>
</dbReference>
<gene>
    <name evidence="9" type="ORF">CCH79_00014354</name>
</gene>
<evidence type="ECO:0000313" key="10">
    <source>
        <dbReference type="Proteomes" id="UP000250572"/>
    </source>
</evidence>
<dbReference type="InterPro" id="IPR049883">
    <property type="entry name" value="NOTCH1_EGF-like"/>
</dbReference>
<keyword evidence="5" id="KW-0812">Transmembrane</keyword>
<dbReference type="AlphaFoldDB" id="A0A315US68"/>
<dbReference type="PROSITE" id="PS00010">
    <property type="entry name" value="ASX_HYDROXYL"/>
    <property type="match status" value="1"/>
</dbReference>
<feature type="transmembrane region" description="Helical" evidence="5">
    <location>
        <begin position="1015"/>
        <end position="1044"/>
    </location>
</feature>
<dbReference type="PROSITE" id="PS51034">
    <property type="entry name" value="ZP_2"/>
    <property type="match status" value="1"/>
</dbReference>
<evidence type="ECO:0000256" key="3">
    <source>
        <dbReference type="ARBA" id="ARBA00023157"/>
    </source>
</evidence>
<dbReference type="STRING" id="33528.ENSGAFP00000008966"/>
<proteinExistence type="predicted"/>
<keyword evidence="10" id="KW-1185">Reference proteome</keyword>
<sequence>MWPQSYRLKDARLGWDLPHIRNRLFLSKPTKHQLERSWNSLEYSFIFFILVPHSFGRCYDMLFSLCWLDTEDALNGQNGNLWLNGTSLNFMRKAGRVTSVTVSPVVENKVALQYGGFTQRWTITISPGTKMIKITGKHKPLKQPANVSKGFLELLEPTEVFACESGTMFLHQDENFFLAVGHTLRFPIKLESRSPFMLLVSWLVNNPEDVSSHTVTLYHNEMGSYNPFFEDNTTLDHYRFTALDSCTRYMVCVEIADTYSFTCLSTISDPDVPKYFEVTSWSSSSISLAWDCPANLKYSVFLLTIFYLNGTDHVTEEAELWMADDSFTFTLSDLQPCVRLKFGLQTVCQLGLESRYSRMVLNEGNSDFSNIYLLHQTSFAPNNYTLSWEVKNTSSISMFRVYHEGALKGTTLLTMHTVAGLLPCQTYQAKVAAVCGDNVLMSVRTIAAQTGPGGVSELRFRASDSTVVWTPSLPNQQAVAYIYELSLENSSVIESSRVFTNQLPLPGLEAGKVYILDIWEECNGLWESEPSRLGFEGVNSTFKIDVRAIESPHNNELQFDFNNISLKMVVPWSLPDDQQNDPSESKPKLDQILKTKLEELLKDYERPARIELDFLGPADEPGRTAVLFRSFDASNTKNVDLPVDDQLRHIGSLNMSDISVENGVIYWDGSNLCASMQPFCPRNSACVNTLGSYRCVCQDGYYDVGSFLHLPAASHPVCKDKGLFSQCLERVMMGGIAKAYLTSLFEGKLEVKLNDGQCPVNETEVVYYFNTSRHPPGCGMEKKGNKTHIVLQNTLSISLSKEHTISRRDLKVVWKCIYPRHYVRNAQVVANMEWLSSLSLVEFNSSVLLGLTMYLFKDESYSRAYSDPVELGHEDTLYFQVALQTNHSFASDVLLQVESCWATESTDPQDAVQAVFLEDGCPTDNTFQWLSANGLAQRSRFSIQMFHMPKGLPLYFHCLTNVCGHKEDCTGNCSMQQRPKRSAGQTDGQEKQAAVVSAGPLTVNMRVKSSRPEHMSMVIIAASISFLGISVLSLTAIKAVMMYYEKLRLQ</sequence>
<dbReference type="CDD" id="cd00054">
    <property type="entry name" value="EGF_CA"/>
    <property type="match status" value="1"/>
</dbReference>
<evidence type="ECO:0000259" key="7">
    <source>
        <dbReference type="PROSITE" id="PS50853"/>
    </source>
</evidence>
<dbReference type="SUPFAM" id="SSF57196">
    <property type="entry name" value="EGF/Laminin"/>
    <property type="match status" value="1"/>
</dbReference>
<feature type="domain" description="ZP" evidence="8">
    <location>
        <begin position="726"/>
        <end position="980"/>
    </location>
</feature>
<dbReference type="InterPro" id="IPR000742">
    <property type="entry name" value="EGF"/>
</dbReference>
<dbReference type="InterPro" id="IPR003961">
    <property type="entry name" value="FN3_dom"/>
</dbReference>
<dbReference type="Gene3D" id="2.60.40.3210">
    <property type="entry name" value="Zona pellucida, ZP-N domain"/>
    <property type="match status" value="1"/>
</dbReference>
<name>A0A315US68_GAMAF</name>